<keyword evidence="2" id="KW-1185">Reference proteome</keyword>
<dbReference type="SUPFAM" id="SSF48452">
    <property type="entry name" value="TPR-like"/>
    <property type="match status" value="1"/>
</dbReference>
<dbReference type="PANTHER" id="PTHR46082">
    <property type="entry name" value="ATP/GTP-BINDING PROTEIN-RELATED"/>
    <property type="match status" value="1"/>
</dbReference>
<proteinExistence type="predicted"/>
<gene>
    <name evidence="1" type="ORF">C7212DRAFT_364465</name>
</gene>
<dbReference type="STRING" id="42249.A0A317SMV4"/>
<dbReference type="Gene3D" id="1.25.40.10">
    <property type="entry name" value="Tetratricopeptide repeat domain"/>
    <property type="match status" value="1"/>
</dbReference>
<dbReference type="Pfam" id="PF13424">
    <property type="entry name" value="TPR_12"/>
    <property type="match status" value="1"/>
</dbReference>
<organism evidence="1 2">
    <name type="scientific">Tuber magnatum</name>
    <name type="common">white Piedmont truffle</name>
    <dbReference type="NCBI Taxonomy" id="42249"/>
    <lineage>
        <taxon>Eukaryota</taxon>
        <taxon>Fungi</taxon>
        <taxon>Dikarya</taxon>
        <taxon>Ascomycota</taxon>
        <taxon>Pezizomycotina</taxon>
        <taxon>Pezizomycetes</taxon>
        <taxon>Pezizales</taxon>
        <taxon>Tuberaceae</taxon>
        <taxon>Tuber</taxon>
    </lineage>
</organism>
<dbReference type="EMBL" id="PYWC01000042">
    <property type="protein sequence ID" value="PWW75745.1"/>
    <property type="molecule type" value="Genomic_DNA"/>
</dbReference>
<evidence type="ECO:0000313" key="2">
    <source>
        <dbReference type="Proteomes" id="UP000246991"/>
    </source>
</evidence>
<evidence type="ECO:0008006" key="3">
    <source>
        <dbReference type="Google" id="ProtNLM"/>
    </source>
</evidence>
<dbReference type="OrthoDB" id="626167at2759"/>
<evidence type="ECO:0000313" key="1">
    <source>
        <dbReference type="EMBL" id="PWW75745.1"/>
    </source>
</evidence>
<comment type="caution">
    <text evidence="1">The sequence shown here is derived from an EMBL/GenBank/DDBJ whole genome shotgun (WGS) entry which is preliminary data.</text>
</comment>
<protein>
    <recommendedName>
        <fullName evidence="3">TPR-like protein</fullName>
    </recommendedName>
</protein>
<accession>A0A317SMV4</accession>
<reference evidence="1 2" key="1">
    <citation type="submission" date="2018-03" db="EMBL/GenBank/DDBJ databases">
        <title>Genomes of Pezizomycetes fungi and the evolution of truffles.</title>
        <authorList>
            <person name="Murat C."/>
            <person name="Payen T."/>
            <person name="Noel B."/>
            <person name="Kuo A."/>
            <person name="Martin F.M."/>
        </authorList>
    </citation>
    <scope>NUCLEOTIDE SEQUENCE [LARGE SCALE GENOMIC DNA]</scope>
    <source>
        <strain evidence="1">091103-1</strain>
    </source>
</reference>
<dbReference type="Pfam" id="PF13374">
    <property type="entry name" value="TPR_10"/>
    <property type="match status" value="1"/>
</dbReference>
<name>A0A317SMV4_9PEZI</name>
<sequence>MAERIFRNLLEGVDGSLSPANPDVLDLVSHTATALAGQRNNLAQVLQDQGKYDESEKMNRRELEGRETILGPDHPDTLASANNLALVLRDQGKYDESEAMHRCELNGCEKILGTYHPSTLTSVDNLAQVLQDQGKYDESKMNRRALEGPYGRAMVTSTGMLLRRDGNYDEPEAISRRVQEGNEQALD</sequence>
<dbReference type="AlphaFoldDB" id="A0A317SMV4"/>
<dbReference type="InterPro" id="IPR011990">
    <property type="entry name" value="TPR-like_helical_dom_sf"/>
</dbReference>
<dbReference type="InterPro" id="IPR053137">
    <property type="entry name" value="NLR-like"/>
</dbReference>
<dbReference type="Proteomes" id="UP000246991">
    <property type="component" value="Unassembled WGS sequence"/>
</dbReference>
<dbReference type="PANTHER" id="PTHR46082:SF6">
    <property type="entry name" value="AAA+ ATPASE DOMAIN-CONTAINING PROTEIN-RELATED"/>
    <property type="match status" value="1"/>
</dbReference>